<dbReference type="AlphaFoldDB" id="A0A9D4MJH5"/>
<dbReference type="EMBL" id="JAIWYP010000001">
    <property type="protein sequence ID" value="KAH3876536.1"/>
    <property type="molecule type" value="Genomic_DNA"/>
</dbReference>
<keyword evidence="2" id="KW-1185">Reference proteome</keyword>
<reference evidence="1" key="2">
    <citation type="submission" date="2020-11" db="EMBL/GenBank/DDBJ databases">
        <authorList>
            <person name="McCartney M.A."/>
            <person name="Auch B."/>
            <person name="Kono T."/>
            <person name="Mallez S."/>
            <person name="Becker A."/>
            <person name="Gohl D.M."/>
            <person name="Silverstein K.A.T."/>
            <person name="Koren S."/>
            <person name="Bechman K.B."/>
            <person name="Herman A."/>
            <person name="Abrahante J.E."/>
            <person name="Garbe J."/>
        </authorList>
    </citation>
    <scope>NUCLEOTIDE SEQUENCE</scope>
    <source>
        <strain evidence="1">Duluth1</strain>
        <tissue evidence="1">Whole animal</tissue>
    </source>
</reference>
<sequence length="91" mass="10225">MSDVIKPLIEPSNVTRYLWNTGVRNDAHAQLINDAKVSGELANAVDILIDRIQHRHASWYSHFKDALKHADLTNVVELLDIPQLNIGDVSL</sequence>
<dbReference type="SUPFAM" id="SSF47986">
    <property type="entry name" value="DEATH domain"/>
    <property type="match status" value="1"/>
</dbReference>
<gene>
    <name evidence="1" type="ORF">DPMN_000381</name>
</gene>
<evidence type="ECO:0000313" key="1">
    <source>
        <dbReference type="EMBL" id="KAH3876536.1"/>
    </source>
</evidence>
<comment type="caution">
    <text evidence="1">The sequence shown here is derived from an EMBL/GenBank/DDBJ whole genome shotgun (WGS) entry which is preliminary data.</text>
</comment>
<organism evidence="1 2">
    <name type="scientific">Dreissena polymorpha</name>
    <name type="common">Zebra mussel</name>
    <name type="synonym">Mytilus polymorpha</name>
    <dbReference type="NCBI Taxonomy" id="45954"/>
    <lineage>
        <taxon>Eukaryota</taxon>
        <taxon>Metazoa</taxon>
        <taxon>Spiralia</taxon>
        <taxon>Lophotrochozoa</taxon>
        <taxon>Mollusca</taxon>
        <taxon>Bivalvia</taxon>
        <taxon>Autobranchia</taxon>
        <taxon>Heteroconchia</taxon>
        <taxon>Euheterodonta</taxon>
        <taxon>Imparidentia</taxon>
        <taxon>Neoheterodontei</taxon>
        <taxon>Myida</taxon>
        <taxon>Dreissenoidea</taxon>
        <taxon>Dreissenidae</taxon>
        <taxon>Dreissena</taxon>
    </lineage>
</organism>
<proteinExistence type="predicted"/>
<reference evidence="1" key="1">
    <citation type="journal article" date="2019" name="bioRxiv">
        <title>The Genome of the Zebra Mussel, Dreissena polymorpha: A Resource for Invasive Species Research.</title>
        <authorList>
            <person name="McCartney M.A."/>
            <person name="Auch B."/>
            <person name="Kono T."/>
            <person name="Mallez S."/>
            <person name="Zhang Y."/>
            <person name="Obille A."/>
            <person name="Becker A."/>
            <person name="Abrahante J.E."/>
            <person name="Garbe J."/>
            <person name="Badalamenti J.P."/>
            <person name="Herman A."/>
            <person name="Mangelson H."/>
            <person name="Liachko I."/>
            <person name="Sullivan S."/>
            <person name="Sone E.D."/>
            <person name="Koren S."/>
            <person name="Silverstein K.A.T."/>
            <person name="Beckman K.B."/>
            <person name="Gohl D.M."/>
        </authorList>
    </citation>
    <scope>NUCLEOTIDE SEQUENCE</scope>
    <source>
        <strain evidence="1">Duluth1</strain>
        <tissue evidence="1">Whole animal</tissue>
    </source>
</reference>
<accession>A0A9D4MJH5</accession>
<dbReference type="Gene3D" id="1.10.533.10">
    <property type="entry name" value="Death Domain, Fas"/>
    <property type="match status" value="1"/>
</dbReference>
<protein>
    <submittedName>
        <fullName evidence="1">Uncharacterized protein</fullName>
    </submittedName>
</protein>
<dbReference type="Proteomes" id="UP000828390">
    <property type="component" value="Unassembled WGS sequence"/>
</dbReference>
<dbReference type="InterPro" id="IPR011029">
    <property type="entry name" value="DEATH-like_dom_sf"/>
</dbReference>
<evidence type="ECO:0000313" key="2">
    <source>
        <dbReference type="Proteomes" id="UP000828390"/>
    </source>
</evidence>
<name>A0A9D4MJH5_DREPO</name>